<proteinExistence type="predicted"/>
<accession>A0A1I0D6J5</accession>
<dbReference type="AlphaFoldDB" id="A0A1I0D6J5"/>
<gene>
    <name evidence="1" type="ORF">SAMN05216326_11859</name>
</gene>
<dbReference type="Proteomes" id="UP000199345">
    <property type="component" value="Unassembled WGS sequence"/>
</dbReference>
<protein>
    <recommendedName>
        <fullName evidence="3">Helix-turn-helix domain-containing protein</fullName>
    </recommendedName>
</protein>
<dbReference type="OrthoDB" id="5868871at2"/>
<dbReference type="RefSeq" id="WP_090658977.1">
    <property type="nucleotide sequence ID" value="NZ_FOIA01000018.1"/>
</dbReference>
<evidence type="ECO:0000313" key="2">
    <source>
        <dbReference type="Proteomes" id="UP000199345"/>
    </source>
</evidence>
<reference evidence="2" key="1">
    <citation type="submission" date="2016-10" db="EMBL/GenBank/DDBJ databases">
        <authorList>
            <person name="Varghese N."/>
            <person name="Submissions S."/>
        </authorList>
    </citation>
    <scope>NUCLEOTIDE SEQUENCE [LARGE SCALE GENOMIC DNA]</scope>
    <source>
        <strain evidence="2">Nm71</strain>
    </source>
</reference>
<sequence length="161" mass="18437">MNSELESTTKVSGKVSKVSQKNFSKAWNTIKPGSKGSVPDKSAGRPTLFRKEYIEQAYRLCLLGAIDKDLAVFFNVTEQTINNWKKNYPEFFESIKKAKLIMDANVAASLYKRAIGYTTRIKRVKNHDGQVTVFEIDKHYPPNVRACIFWLRNRQSKLWGG</sequence>
<keyword evidence="2" id="KW-1185">Reference proteome</keyword>
<name>A0A1I0D6J5_9PROT</name>
<evidence type="ECO:0000313" key="1">
    <source>
        <dbReference type="EMBL" id="SET27835.1"/>
    </source>
</evidence>
<organism evidence="1 2">
    <name type="scientific">Nitrosomonas marina</name>
    <dbReference type="NCBI Taxonomy" id="917"/>
    <lineage>
        <taxon>Bacteria</taxon>
        <taxon>Pseudomonadati</taxon>
        <taxon>Pseudomonadota</taxon>
        <taxon>Betaproteobacteria</taxon>
        <taxon>Nitrosomonadales</taxon>
        <taxon>Nitrosomonadaceae</taxon>
        <taxon>Nitrosomonas</taxon>
    </lineage>
</organism>
<dbReference type="EMBL" id="FOIA01000018">
    <property type="protein sequence ID" value="SET27835.1"/>
    <property type="molecule type" value="Genomic_DNA"/>
</dbReference>
<evidence type="ECO:0008006" key="3">
    <source>
        <dbReference type="Google" id="ProtNLM"/>
    </source>
</evidence>